<evidence type="ECO:0000313" key="4">
    <source>
        <dbReference type="WBParaSite" id="L893_g9307.t1"/>
    </source>
</evidence>
<organism evidence="3 4">
    <name type="scientific">Steinernema glaseri</name>
    <dbReference type="NCBI Taxonomy" id="37863"/>
    <lineage>
        <taxon>Eukaryota</taxon>
        <taxon>Metazoa</taxon>
        <taxon>Ecdysozoa</taxon>
        <taxon>Nematoda</taxon>
        <taxon>Chromadorea</taxon>
        <taxon>Rhabditida</taxon>
        <taxon>Tylenchina</taxon>
        <taxon>Panagrolaimomorpha</taxon>
        <taxon>Strongyloidoidea</taxon>
        <taxon>Steinernematidae</taxon>
        <taxon>Steinernema</taxon>
    </lineage>
</organism>
<reference evidence="4" key="1">
    <citation type="submission" date="2016-11" db="UniProtKB">
        <authorList>
            <consortium name="WormBaseParasite"/>
        </authorList>
    </citation>
    <scope>IDENTIFICATION</scope>
</reference>
<dbReference type="Proteomes" id="UP000095287">
    <property type="component" value="Unplaced"/>
</dbReference>
<feature type="region of interest" description="Disordered" evidence="1">
    <location>
        <begin position="202"/>
        <end position="233"/>
    </location>
</feature>
<feature type="compositionally biased region" description="Polar residues" evidence="1">
    <location>
        <begin position="205"/>
        <end position="214"/>
    </location>
</feature>
<evidence type="ECO:0000256" key="1">
    <source>
        <dbReference type="SAM" id="MobiDB-lite"/>
    </source>
</evidence>
<accession>A0A1I8AUI0</accession>
<protein>
    <submittedName>
        <fullName evidence="4">BRICHOS domain-containing protein</fullName>
    </submittedName>
</protein>
<evidence type="ECO:0000313" key="3">
    <source>
        <dbReference type="Proteomes" id="UP000095287"/>
    </source>
</evidence>
<name>A0A1I8AUI0_9BILA</name>
<feature type="transmembrane region" description="Helical" evidence="2">
    <location>
        <begin position="368"/>
        <end position="392"/>
    </location>
</feature>
<dbReference type="WBParaSite" id="L893_g9307.t1">
    <property type="protein sequence ID" value="L893_g9307.t1"/>
    <property type="gene ID" value="L893_g9307"/>
</dbReference>
<keyword evidence="3" id="KW-1185">Reference proteome</keyword>
<proteinExistence type="predicted"/>
<keyword evidence="2" id="KW-1133">Transmembrane helix</keyword>
<feature type="region of interest" description="Disordered" evidence="1">
    <location>
        <begin position="155"/>
        <end position="177"/>
    </location>
</feature>
<sequence>MDSKLALPVENSENSKNRTIAHKSGDPIKPSAAVRDADGRAPISCLRRGPVAHFAHLRVHLFQIDKPPRMDRQVTSPAQAEPVRQIEQIEVIEHHITESYRPIGAEEVRQFRPYTSYRTSSESQVQHGGAVGVEFDDRYDLTGERNRSLDASYLQSSGMSTSGLPPPPPPPQVGAAVNSYGYDVHEVHTAEGGARIVQTHGAGQVDSSSIMQDRSFQERSAQESALTQSTSYTQDRSFLERSVVDTTPPRPGVSSALRSGAKEVGFLGTAGALRESDVDGSPLSRKESYRQMQRSQEIEGAGVYAPRSEASLVTAGSSGQGDKSWTFMQTNTQTKTQKGTTRGLGCWDRTVLFWHKLQDRFRNTERTPAFWCTLLLILLFLLLLLFILYLIISSIFTASGVQSLLLYPPVCEECAKKNPMALSSQAPSRLYTHWFSPSQVHLELVGNPPFKSNSFTAIDFDTGYIAYADHALTDDKGRHYTCFLMSLDRSALPSMSVLRDGVRSSEVHSQFGWQEYWQYVAEPIEPAQLAGKFTEPIKDCENAKWYFLKHTVYTR</sequence>
<feature type="region of interest" description="Disordered" evidence="1">
    <location>
        <begin position="1"/>
        <end position="32"/>
    </location>
</feature>
<feature type="compositionally biased region" description="Polar residues" evidence="1">
    <location>
        <begin position="222"/>
        <end position="233"/>
    </location>
</feature>
<keyword evidence="2" id="KW-0472">Membrane</keyword>
<evidence type="ECO:0000256" key="2">
    <source>
        <dbReference type="SAM" id="Phobius"/>
    </source>
</evidence>
<keyword evidence="2" id="KW-0812">Transmembrane</keyword>
<dbReference type="AlphaFoldDB" id="A0A1I8AUI0"/>